<dbReference type="PANTHER" id="PTHR30349">
    <property type="entry name" value="PHAGE INTEGRASE-RELATED"/>
    <property type="match status" value="1"/>
</dbReference>
<evidence type="ECO:0000313" key="6">
    <source>
        <dbReference type="EMBL" id="QNK00723.1"/>
    </source>
</evidence>
<name>A0A7G8Q1R5_9GAMM</name>
<protein>
    <submittedName>
        <fullName evidence="6">Tyrosine-type recombinase/integrase</fullName>
    </submittedName>
</protein>
<dbReference type="KEGG" id="dtl:H8F01_16770"/>
<keyword evidence="2" id="KW-0238">DNA-binding</keyword>
<dbReference type="Proteomes" id="UP000515873">
    <property type="component" value="Chromosome"/>
</dbReference>
<accession>A0A7G8Q1R5</accession>
<evidence type="ECO:0000313" key="7">
    <source>
        <dbReference type="Proteomes" id="UP000515873"/>
    </source>
</evidence>
<dbReference type="GO" id="GO:0015074">
    <property type="term" value="P:DNA integration"/>
    <property type="evidence" value="ECO:0007669"/>
    <property type="project" value="UniProtKB-KW"/>
</dbReference>
<evidence type="ECO:0000259" key="5">
    <source>
        <dbReference type="PROSITE" id="PS51898"/>
    </source>
</evidence>
<keyword evidence="3" id="KW-0233">DNA recombination</keyword>
<dbReference type="InterPro" id="IPR010998">
    <property type="entry name" value="Integrase_recombinase_N"/>
</dbReference>
<dbReference type="SUPFAM" id="SSF56349">
    <property type="entry name" value="DNA breaking-rejoining enzymes"/>
    <property type="match status" value="1"/>
</dbReference>
<dbReference type="Pfam" id="PF00589">
    <property type="entry name" value="Phage_integrase"/>
    <property type="match status" value="1"/>
</dbReference>
<evidence type="ECO:0000256" key="1">
    <source>
        <dbReference type="ARBA" id="ARBA00022908"/>
    </source>
</evidence>
<dbReference type="InterPro" id="IPR013762">
    <property type="entry name" value="Integrase-like_cat_sf"/>
</dbReference>
<dbReference type="EMBL" id="CP060412">
    <property type="protein sequence ID" value="QNK00723.1"/>
    <property type="molecule type" value="Genomic_DNA"/>
</dbReference>
<keyword evidence="7" id="KW-1185">Reference proteome</keyword>
<dbReference type="InterPro" id="IPR002104">
    <property type="entry name" value="Integrase_catalytic"/>
</dbReference>
<sequence>MASKRSTTDAPAGKPDLADYRQWIQSKTGRAKLPPRNNPYWGPPVDRGLFVGYRSLTHGGNWIARWRNDQGEQCFHALGRVDDDDKDAYANAQKAAREWLKRMRAGIKSSEVATVADACREYVSHIRKEKGDATATDAEQRYNRTVYEHEIGKVALTKLTTKRIQAWRDELGEPNERGKTLGRASINRTLTALKAALNLAVRDRHVSTEHEIEWRNVKPLDKADNRRELFLDLTQRRALLASAEGPVRALMETAMLTGARPGEIARARCKQFDPRTGTMEFDGKTGKRKVFLTPAAVALFKSAAKHKHPEAWLFDNYGTAWNKHVWNEQVQKAAERAALPPGVCMYVLRHSFITEAVMGGLSTSEVAKMTGTSLAMIDAHYAHLVQASAERLARIALI</sequence>
<gene>
    <name evidence="6" type="ORF">H8F01_16770</name>
</gene>
<dbReference type="GO" id="GO:0006310">
    <property type="term" value="P:DNA recombination"/>
    <property type="evidence" value="ECO:0007669"/>
    <property type="project" value="UniProtKB-KW"/>
</dbReference>
<keyword evidence="1" id="KW-0229">DNA integration</keyword>
<dbReference type="Gene3D" id="1.10.150.130">
    <property type="match status" value="1"/>
</dbReference>
<dbReference type="PANTHER" id="PTHR30349:SF88">
    <property type="entry name" value="BLL1584 PROTEIN"/>
    <property type="match status" value="1"/>
</dbReference>
<dbReference type="Gene3D" id="1.10.443.10">
    <property type="entry name" value="Intergrase catalytic core"/>
    <property type="match status" value="1"/>
</dbReference>
<reference evidence="6 7" key="1">
    <citation type="submission" date="2020-08" db="EMBL/GenBank/DDBJ databases">
        <title>Dyella sp. G9 isolated from forest soil.</title>
        <authorList>
            <person name="Fu J."/>
            <person name="Qiu L."/>
        </authorList>
    </citation>
    <scope>NUCLEOTIDE SEQUENCE [LARGE SCALE GENOMIC DNA]</scope>
    <source>
        <strain evidence="6 7">G9</strain>
    </source>
</reference>
<feature type="domain" description="Tyr recombinase" evidence="5">
    <location>
        <begin position="226"/>
        <end position="397"/>
    </location>
</feature>
<evidence type="ECO:0000256" key="2">
    <source>
        <dbReference type="ARBA" id="ARBA00023125"/>
    </source>
</evidence>
<dbReference type="InterPro" id="IPR011010">
    <property type="entry name" value="DNA_brk_join_enz"/>
</dbReference>
<dbReference type="InterPro" id="IPR050090">
    <property type="entry name" value="Tyrosine_recombinase_XerCD"/>
</dbReference>
<dbReference type="PROSITE" id="PS51898">
    <property type="entry name" value="TYR_RECOMBINASE"/>
    <property type="match status" value="1"/>
</dbReference>
<organism evidence="6 7">
    <name type="scientific">Dyella telluris</name>
    <dbReference type="NCBI Taxonomy" id="2763498"/>
    <lineage>
        <taxon>Bacteria</taxon>
        <taxon>Pseudomonadati</taxon>
        <taxon>Pseudomonadota</taxon>
        <taxon>Gammaproteobacteria</taxon>
        <taxon>Lysobacterales</taxon>
        <taxon>Rhodanobacteraceae</taxon>
        <taxon>Dyella</taxon>
    </lineage>
</organism>
<dbReference type="RefSeq" id="WP_187056195.1">
    <property type="nucleotide sequence ID" value="NZ_CP060412.1"/>
</dbReference>
<dbReference type="AlphaFoldDB" id="A0A7G8Q1R5"/>
<evidence type="ECO:0000256" key="3">
    <source>
        <dbReference type="ARBA" id="ARBA00023172"/>
    </source>
</evidence>
<evidence type="ECO:0000256" key="4">
    <source>
        <dbReference type="SAM" id="MobiDB-lite"/>
    </source>
</evidence>
<dbReference type="GO" id="GO:0003677">
    <property type="term" value="F:DNA binding"/>
    <property type="evidence" value="ECO:0007669"/>
    <property type="project" value="UniProtKB-KW"/>
</dbReference>
<proteinExistence type="predicted"/>
<feature type="region of interest" description="Disordered" evidence="4">
    <location>
        <begin position="1"/>
        <end position="21"/>
    </location>
</feature>